<keyword evidence="1" id="KW-0812">Transmembrane</keyword>
<feature type="transmembrane region" description="Helical" evidence="1">
    <location>
        <begin position="37"/>
        <end position="56"/>
    </location>
</feature>
<organism evidence="2 3">
    <name type="scientific">candidate division WWE3 bacterium RIFCSPLOWO2_02_FULL_53_10</name>
    <dbReference type="NCBI Taxonomy" id="1802629"/>
    <lineage>
        <taxon>Bacteria</taxon>
        <taxon>Katanobacteria</taxon>
    </lineage>
</organism>
<gene>
    <name evidence="2" type="ORF">A3J33_00725</name>
</gene>
<evidence type="ECO:0000313" key="2">
    <source>
        <dbReference type="EMBL" id="OGC70966.1"/>
    </source>
</evidence>
<accession>A0A1F4WNI8</accession>
<evidence type="ECO:0000313" key="3">
    <source>
        <dbReference type="Proteomes" id="UP000176492"/>
    </source>
</evidence>
<feature type="transmembrane region" description="Helical" evidence="1">
    <location>
        <begin position="12"/>
        <end position="31"/>
    </location>
</feature>
<sequence>MKGIDPYREKLHLVLDAASLVTLGLATYGAFWGDLWLASTQWVLLSIWLLILSTHIRRVQ</sequence>
<dbReference type="AlphaFoldDB" id="A0A1F4WNI8"/>
<dbReference type="EMBL" id="MEVM01000014">
    <property type="protein sequence ID" value="OGC70966.1"/>
    <property type="molecule type" value="Genomic_DNA"/>
</dbReference>
<proteinExistence type="predicted"/>
<name>A0A1F4WNI8_UNCKA</name>
<protein>
    <submittedName>
        <fullName evidence="2">Uncharacterized protein</fullName>
    </submittedName>
</protein>
<dbReference type="Proteomes" id="UP000176492">
    <property type="component" value="Unassembled WGS sequence"/>
</dbReference>
<reference evidence="2 3" key="1">
    <citation type="journal article" date="2016" name="Nat. Commun.">
        <title>Thousands of microbial genomes shed light on interconnected biogeochemical processes in an aquifer system.</title>
        <authorList>
            <person name="Anantharaman K."/>
            <person name="Brown C.T."/>
            <person name="Hug L.A."/>
            <person name="Sharon I."/>
            <person name="Castelle C.J."/>
            <person name="Probst A.J."/>
            <person name="Thomas B.C."/>
            <person name="Singh A."/>
            <person name="Wilkins M.J."/>
            <person name="Karaoz U."/>
            <person name="Brodie E.L."/>
            <person name="Williams K.H."/>
            <person name="Hubbard S.S."/>
            <person name="Banfield J.F."/>
        </authorList>
    </citation>
    <scope>NUCLEOTIDE SEQUENCE [LARGE SCALE GENOMIC DNA]</scope>
</reference>
<keyword evidence="1" id="KW-0472">Membrane</keyword>
<keyword evidence="1" id="KW-1133">Transmembrane helix</keyword>
<evidence type="ECO:0000256" key="1">
    <source>
        <dbReference type="SAM" id="Phobius"/>
    </source>
</evidence>
<comment type="caution">
    <text evidence="2">The sequence shown here is derived from an EMBL/GenBank/DDBJ whole genome shotgun (WGS) entry which is preliminary data.</text>
</comment>